<dbReference type="Proteomes" id="UP001256646">
    <property type="component" value="Unassembled WGS sequence"/>
</dbReference>
<keyword evidence="2" id="KW-1185">Reference proteome</keyword>
<name>A0ABU1EK07_9CLOT</name>
<sequence length="101" mass="11878">MAKRNSRNNDLLKETKNTTTPKVYSLLVSLVNEDKENLAEDVLKIDYLLTYTNNCIKDKDFKEAKYTLQILDRRIENLKKQSVDIDHLSNLYDKLNSQIKK</sequence>
<evidence type="ECO:0000313" key="1">
    <source>
        <dbReference type="EMBL" id="MDR5588723.1"/>
    </source>
</evidence>
<reference evidence="1 2" key="1">
    <citation type="submission" date="2023-09" db="EMBL/GenBank/DDBJ databases">
        <authorList>
            <person name="Zhai L."/>
        </authorList>
    </citation>
    <scope>NUCLEOTIDE SEQUENCE [LARGE SCALE GENOMIC DNA]</scope>
    <source>
        <strain evidence="1 2">5 N-1</strain>
    </source>
</reference>
<gene>
    <name evidence="1" type="ORF">RGC78_14735</name>
</gene>
<evidence type="ECO:0000313" key="2">
    <source>
        <dbReference type="Proteomes" id="UP001256646"/>
    </source>
</evidence>
<proteinExistence type="predicted"/>
<dbReference type="RefSeq" id="WP_012422703.1">
    <property type="nucleotide sequence ID" value="NZ_JAVJAN010000052.1"/>
</dbReference>
<comment type="caution">
    <text evidence="1">The sequence shown here is derived from an EMBL/GenBank/DDBJ whole genome shotgun (WGS) entry which is preliminary data.</text>
</comment>
<protein>
    <submittedName>
        <fullName evidence="1">Uncharacterized protein</fullName>
    </submittedName>
</protein>
<dbReference type="EMBL" id="JAVJAN010000052">
    <property type="protein sequence ID" value="MDR5588723.1"/>
    <property type="molecule type" value="Genomic_DNA"/>
</dbReference>
<organism evidence="1 2">
    <name type="scientific">Clostridium aquiflavi</name>
    <dbReference type="NCBI Taxonomy" id="3073603"/>
    <lineage>
        <taxon>Bacteria</taxon>
        <taxon>Bacillati</taxon>
        <taxon>Bacillota</taxon>
        <taxon>Clostridia</taxon>
        <taxon>Eubacteriales</taxon>
        <taxon>Clostridiaceae</taxon>
        <taxon>Clostridium</taxon>
    </lineage>
</organism>
<accession>A0ABU1EK07</accession>